<dbReference type="STRING" id="1851148.SMSP2_01768"/>
<keyword evidence="2" id="KW-1185">Reference proteome</keyword>
<reference evidence="2" key="1">
    <citation type="submission" date="2017-02" db="EMBL/GenBank/DDBJ databases">
        <title>Comparative genomics and description of representatives of a novel lineage of planctomycetes thriving in anoxic sediments.</title>
        <authorList>
            <person name="Spring S."/>
            <person name="Bunk B."/>
            <person name="Sproer C."/>
        </authorList>
    </citation>
    <scope>NUCLEOTIDE SEQUENCE [LARGE SCALE GENOMIC DNA]</scope>
    <source>
        <strain evidence="2">SM-Chi-D1</strain>
    </source>
</reference>
<dbReference type="Proteomes" id="UP000188181">
    <property type="component" value="Chromosome"/>
</dbReference>
<protein>
    <recommendedName>
        <fullName evidence="3">DNA-binding protein</fullName>
    </recommendedName>
</protein>
<evidence type="ECO:0000313" key="1">
    <source>
        <dbReference type="EMBL" id="AQQ71394.1"/>
    </source>
</evidence>
<evidence type="ECO:0008006" key="3">
    <source>
        <dbReference type="Google" id="ProtNLM"/>
    </source>
</evidence>
<evidence type="ECO:0000313" key="2">
    <source>
        <dbReference type="Proteomes" id="UP000188181"/>
    </source>
</evidence>
<dbReference type="KEGG" id="pbas:SMSP2_01768"/>
<gene>
    <name evidence="1" type="ORF">SMSP2_01768</name>
</gene>
<sequence>MSDGKHIIAATWPPRPEKFPDLMTSIEAAMYLRLDEIGQSQKQALRNLKFWRDRGELRATRYVRNVWFLRSQLDKFLENKTEI</sequence>
<dbReference type="RefSeq" id="WP_146683577.1">
    <property type="nucleotide sequence ID" value="NZ_CP019646.1"/>
</dbReference>
<accession>A0A1Q2MFH1</accession>
<organism evidence="1 2">
    <name type="scientific">Limihaloglobus sulfuriphilus</name>
    <dbReference type="NCBI Taxonomy" id="1851148"/>
    <lineage>
        <taxon>Bacteria</taxon>
        <taxon>Pseudomonadati</taxon>
        <taxon>Planctomycetota</taxon>
        <taxon>Phycisphaerae</taxon>
        <taxon>Sedimentisphaerales</taxon>
        <taxon>Sedimentisphaeraceae</taxon>
        <taxon>Limihaloglobus</taxon>
    </lineage>
</organism>
<dbReference type="OrthoDB" id="288788at2"/>
<dbReference type="EMBL" id="CP019646">
    <property type="protein sequence ID" value="AQQ71394.1"/>
    <property type="molecule type" value="Genomic_DNA"/>
</dbReference>
<dbReference type="AlphaFoldDB" id="A0A1Q2MFH1"/>
<name>A0A1Q2MFH1_9BACT</name>
<proteinExistence type="predicted"/>